<dbReference type="PANTHER" id="PTHR11547">
    <property type="entry name" value="ARGININE OR CREATINE KINASE"/>
    <property type="match status" value="1"/>
</dbReference>
<feature type="binding site" evidence="7">
    <location>
        <begin position="661"/>
        <end position="665"/>
    </location>
    <ligand>
        <name>ATP</name>
        <dbReference type="ChEBI" id="CHEBI:30616"/>
    </ligand>
</feature>
<dbReference type="InterPro" id="IPR022413">
    <property type="entry name" value="ATP-guanido_PTrfase_N"/>
</dbReference>
<feature type="region of interest" description="Disordered" evidence="9">
    <location>
        <begin position="50"/>
        <end position="81"/>
    </location>
</feature>
<feature type="binding site" evidence="7">
    <location>
        <begin position="486"/>
        <end position="490"/>
    </location>
    <ligand>
        <name>ATP</name>
        <dbReference type="ChEBI" id="CHEBI:30616"/>
    </ligand>
</feature>
<feature type="binding site" evidence="7">
    <location>
        <begin position="692"/>
        <end position="697"/>
    </location>
    <ligand>
        <name>ATP</name>
        <dbReference type="ChEBI" id="CHEBI:30616"/>
    </ligand>
</feature>
<dbReference type="AlphaFoldDB" id="A0A9W7C7Y8"/>
<dbReference type="PROSITE" id="PS51509">
    <property type="entry name" value="PHOSPHAGEN_KINASE_N"/>
    <property type="match status" value="1"/>
</dbReference>
<evidence type="ECO:0000256" key="3">
    <source>
        <dbReference type="ARBA" id="ARBA00022741"/>
    </source>
</evidence>
<dbReference type="EMBL" id="BRXX01000252">
    <property type="protein sequence ID" value="GMI00840.1"/>
    <property type="molecule type" value="Genomic_DNA"/>
</dbReference>
<keyword evidence="2 7" id="KW-0808">Transferase</keyword>
<accession>A0A9W7C7Y8</accession>
<feature type="compositionally biased region" description="Pro residues" evidence="9">
    <location>
        <begin position="331"/>
        <end position="347"/>
    </location>
</feature>
<dbReference type="PROSITE" id="PS51450">
    <property type="entry name" value="LRR"/>
    <property type="match status" value="1"/>
</dbReference>
<feature type="region of interest" description="Disordered" evidence="9">
    <location>
        <begin position="318"/>
        <end position="361"/>
    </location>
</feature>
<dbReference type="InterPro" id="IPR036802">
    <property type="entry name" value="ATP-guanido_PTrfase_N_sf"/>
</dbReference>
<dbReference type="PROSITE" id="PS00112">
    <property type="entry name" value="PHOSPHAGEN_KINASE"/>
    <property type="match status" value="1"/>
</dbReference>
<keyword evidence="5 7" id="KW-0067">ATP-binding</keyword>
<dbReference type="InterPro" id="IPR022415">
    <property type="entry name" value="ATP-guanido_PTrfase_AS"/>
</dbReference>
<dbReference type="InterPro" id="IPR001611">
    <property type="entry name" value="Leu-rich_rpt"/>
</dbReference>
<evidence type="ECO:0000256" key="5">
    <source>
        <dbReference type="ARBA" id="ARBA00022840"/>
    </source>
</evidence>
<sequence>MEASLSSISPPRALSPNTLLRSQSTESLESSPGLRLRCRSLSDRKCSAFERLGGWEEEEEEEEEKEHRRRESGGSMSRTMSFPLSPLEDPFFLNFMSLRSPQSSLPITLAPTTGSTQYDNNEMDVESDDEEFYCPFDLEEDEEGTEGTEELIRVMQKQSLTSLTSPLDLASLTFLSLSNCSITGQISPSLALESLRYLVLSGNGLDGNIPDLSSCRGMRQILVNDNKLGGFAQPSMFKNMPELSILNLANNPIGGATVEGMELPSTVASLRVDGTNIGGSASALLGLKDLRVFWPSASMSSQGSDGLLQLPNLTDESKSKVRQWSNGAGGVPPPAPVPVPVSAPAPSPAAAAPSAPTPTPVQKDALVKKLKESAADILTRHPGNRCCKYLIPYLDSAEGMALNDSDLEIFRRCVQTGIDNEDSGLGCYAMQPDDYKKFGGFFNAVIRDYHGDETGKEKHVTDWDASSLGDNGVLDVRKIGFQEELSMRVRVGRNLKQYNLPGKMDQAERISFEKTMLKAFDSLIKIKDYGGTVYSLSPDFGKGEKNPNKISDAKYQELVDAHVLFKDMDADPFLKSAGISSDWPYGRGCWQSADKQCIIWFGEEDQLRIMCMKKGYCLNEVFDRLNTMLKVVEGIEGIEFATSDDYGYVTSCPSNLGTGMRASVHVKIPNLTADGTDKKAKEVCKPLGLSVRGTGGEHTPIGSDGTVDISPSNRLFIKECEIIARLYEGVKLLMEKENLKKAVAAAPVESIENSIQPSDTRVRTSSGKVSSPFILSSSSSSGNALRLNVKVTSAKGLKSVKAMWGTKIERYCVCTFNGEELRTEGAKGTSPSWGSAGLLEFSTCDPGKIDSGEITVQVFDGKSNKIQGSITFAASKVPKDGKMVATLKEEFDLDPQGSIMIEGWCAKV</sequence>
<dbReference type="Pfam" id="PF00560">
    <property type="entry name" value="LRR_1"/>
    <property type="match status" value="2"/>
</dbReference>
<dbReference type="SUPFAM" id="SSF52058">
    <property type="entry name" value="L domain-like"/>
    <property type="match status" value="1"/>
</dbReference>
<gene>
    <name evidence="12" type="ORF">TrVE_jg6580</name>
</gene>
<feature type="binding site" evidence="7">
    <location>
        <position position="608"/>
    </location>
    <ligand>
        <name>ATP</name>
        <dbReference type="ChEBI" id="CHEBI:30616"/>
    </ligand>
</feature>
<dbReference type="GO" id="GO:0005524">
    <property type="term" value="F:ATP binding"/>
    <property type="evidence" value="ECO:0007669"/>
    <property type="project" value="UniProtKB-UniRule"/>
</dbReference>
<feature type="region of interest" description="Disordered" evidence="9">
    <location>
        <begin position="1"/>
        <end position="34"/>
    </location>
</feature>
<keyword evidence="4 7" id="KW-0418">Kinase</keyword>
<dbReference type="InterPro" id="IPR032675">
    <property type="entry name" value="LRR_dom_sf"/>
</dbReference>
<evidence type="ECO:0000256" key="6">
    <source>
        <dbReference type="PROSITE-ProRule" id="PRU00842"/>
    </source>
</evidence>
<proteinExistence type="inferred from homology"/>
<dbReference type="Gene3D" id="1.10.135.10">
    <property type="entry name" value="ATP:guanido phosphotransferase, N-terminal domain"/>
    <property type="match status" value="1"/>
</dbReference>
<dbReference type="PROSITE" id="PS51510">
    <property type="entry name" value="PHOSPHAGEN_KINASE_C"/>
    <property type="match status" value="1"/>
</dbReference>
<dbReference type="Pfam" id="PF02807">
    <property type="entry name" value="ATP-gua_PtransN"/>
    <property type="match status" value="1"/>
</dbReference>
<dbReference type="CDD" id="cd07931">
    <property type="entry name" value="eukaryotic_phosphagen_kinases"/>
    <property type="match status" value="1"/>
</dbReference>
<dbReference type="Proteomes" id="UP001165160">
    <property type="component" value="Unassembled WGS sequence"/>
</dbReference>
<dbReference type="SUPFAM" id="SSF49562">
    <property type="entry name" value="C2 domain (Calcium/lipid-binding domain, CaLB)"/>
    <property type="match status" value="1"/>
</dbReference>
<protein>
    <recommendedName>
        <fullName evidence="14">Arginine kinase</fullName>
    </recommendedName>
</protein>
<dbReference type="InterPro" id="IPR035892">
    <property type="entry name" value="C2_domain_sf"/>
</dbReference>
<evidence type="ECO:0000256" key="9">
    <source>
        <dbReference type="SAM" id="MobiDB-lite"/>
    </source>
</evidence>
<evidence type="ECO:0000256" key="7">
    <source>
        <dbReference type="PROSITE-ProRule" id="PRU00843"/>
    </source>
</evidence>
<dbReference type="InterPro" id="IPR022414">
    <property type="entry name" value="ATP-guanido_PTrfase_cat"/>
</dbReference>
<evidence type="ECO:0000256" key="4">
    <source>
        <dbReference type="ARBA" id="ARBA00022777"/>
    </source>
</evidence>
<keyword evidence="13" id="KW-1185">Reference proteome</keyword>
<feature type="domain" description="Phosphagen kinase C-terminal" evidence="11">
    <location>
        <begin position="483"/>
        <end position="740"/>
    </location>
</feature>
<keyword evidence="3 7" id="KW-0547">Nucleotide-binding</keyword>
<evidence type="ECO:0000256" key="1">
    <source>
        <dbReference type="ARBA" id="ARBA00006798"/>
    </source>
</evidence>
<dbReference type="InterPro" id="IPR000749">
    <property type="entry name" value="ATP-guanido_PTrfase"/>
</dbReference>
<feature type="domain" description="Phosphagen kinase N-terminal" evidence="10">
    <location>
        <begin position="369"/>
        <end position="451"/>
    </location>
</feature>
<dbReference type="SUPFAM" id="SSF55931">
    <property type="entry name" value="Glutamine synthetase/guanido kinase"/>
    <property type="match status" value="1"/>
</dbReference>
<name>A0A9W7C7Y8_9STRA</name>
<dbReference type="Gene3D" id="3.80.10.10">
    <property type="entry name" value="Ribonuclease Inhibitor"/>
    <property type="match status" value="1"/>
</dbReference>
<comment type="similarity">
    <text evidence="1 6 8">Belongs to the ATP:guanido phosphotransferase family.</text>
</comment>
<feature type="compositionally biased region" description="Acidic residues" evidence="9">
    <location>
        <begin position="55"/>
        <end position="64"/>
    </location>
</feature>
<feature type="compositionally biased region" description="Polar residues" evidence="9">
    <location>
        <begin position="1"/>
        <end position="30"/>
    </location>
</feature>
<evidence type="ECO:0000313" key="12">
    <source>
        <dbReference type="EMBL" id="GMI00840.1"/>
    </source>
</evidence>
<dbReference type="GO" id="GO:0005615">
    <property type="term" value="C:extracellular space"/>
    <property type="evidence" value="ECO:0007669"/>
    <property type="project" value="TreeGrafter"/>
</dbReference>
<comment type="caution">
    <text evidence="12">The sequence shown here is derived from an EMBL/GenBank/DDBJ whole genome shotgun (WGS) entry which is preliminary data.</text>
</comment>
<evidence type="ECO:0000259" key="11">
    <source>
        <dbReference type="PROSITE" id="PS51510"/>
    </source>
</evidence>
<evidence type="ECO:0000256" key="8">
    <source>
        <dbReference type="RuleBase" id="RU000505"/>
    </source>
</evidence>
<feature type="binding site" evidence="7">
    <location>
        <position position="562"/>
    </location>
    <ligand>
        <name>ATP</name>
        <dbReference type="ChEBI" id="CHEBI:30616"/>
    </ligand>
</feature>
<dbReference type="Gene3D" id="2.60.40.150">
    <property type="entry name" value="C2 domain"/>
    <property type="match status" value="1"/>
</dbReference>
<evidence type="ECO:0000313" key="13">
    <source>
        <dbReference type="Proteomes" id="UP001165160"/>
    </source>
</evidence>
<dbReference type="GO" id="GO:0046314">
    <property type="term" value="P:phosphocreatine biosynthetic process"/>
    <property type="evidence" value="ECO:0007669"/>
    <property type="project" value="InterPro"/>
</dbReference>
<dbReference type="Pfam" id="PF00217">
    <property type="entry name" value="ATP-gua_Ptrans"/>
    <property type="match status" value="1"/>
</dbReference>
<evidence type="ECO:0000256" key="2">
    <source>
        <dbReference type="ARBA" id="ARBA00022679"/>
    </source>
</evidence>
<organism evidence="12 13">
    <name type="scientific">Triparma verrucosa</name>
    <dbReference type="NCBI Taxonomy" id="1606542"/>
    <lineage>
        <taxon>Eukaryota</taxon>
        <taxon>Sar</taxon>
        <taxon>Stramenopiles</taxon>
        <taxon>Ochrophyta</taxon>
        <taxon>Bolidophyceae</taxon>
        <taxon>Parmales</taxon>
        <taxon>Triparmaceae</taxon>
        <taxon>Triparma</taxon>
    </lineage>
</organism>
<dbReference type="SUPFAM" id="SSF48034">
    <property type="entry name" value="Guanido kinase N-terminal domain"/>
    <property type="match status" value="1"/>
</dbReference>
<evidence type="ECO:0008006" key="14">
    <source>
        <dbReference type="Google" id="ProtNLM"/>
    </source>
</evidence>
<dbReference type="PANTHER" id="PTHR11547:SF64">
    <property type="entry name" value="CHROMOSOME UNDETERMINED SCAFFOLD_51, WHOLE GENOME SHOTGUN SEQUENCE"/>
    <property type="match status" value="1"/>
</dbReference>
<dbReference type="Gene3D" id="3.30.590.10">
    <property type="entry name" value="Glutamine synthetase/guanido kinase, catalytic domain"/>
    <property type="match status" value="1"/>
</dbReference>
<dbReference type="GO" id="GO:0004111">
    <property type="term" value="F:creatine kinase activity"/>
    <property type="evidence" value="ECO:0007669"/>
    <property type="project" value="InterPro"/>
</dbReference>
<dbReference type="InterPro" id="IPR014746">
    <property type="entry name" value="Gln_synth/guanido_kin_cat_dom"/>
</dbReference>
<evidence type="ECO:0000259" key="10">
    <source>
        <dbReference type="PROSITE" id="PS51509"/>
    </source>
</evidence>
<reference evidence="13" key="1">
    <citation type="journal article" date="2023" name="Commun. Biol.">
        <title>Genome analysis of Parmales, the sister group of diatoms, reveals the evolutionary specialization of diatoms from phago-mixotrophs to photoautotrophs.</title>
        <authorList>
            <person name="Ban H."/>
            <person name="Sato S."/>
            <person name="Yoshikawa S."/>
            <person name="Yamada K."/>
            <person name="Nakamura Y."/>
            <person name="Ichinomiya M."/>
            <person name="Sato N."/>
            <person name="Blanc-Mathieu R."/>
            <person name="Endo H."/>
            <person name="Kuwata A."/>
            <person name="Ogata H."/>
        </authorList>
    </citation>
    <scope>NUCLEOTIDE SEQUENCE [LARGE SCALE GENOMIC DNA]</scope>
    <source>
        <strain evidence="13">NIES 3699</strain>
    </source>
</reference>